<protein>
    <submittedName>
        <fullName evidence="5">Uncharacterized protein</fullName>
    </submittedName>
</protein>
<reference evidence="5" key="1">
    <citation type="submission" date="2016-11" db="UniProtKB">
        <authorList>
            <consortium name="WormBaseParasite"/>
        </authorList>
    </citation>
    <scope>IDENTIFICATION</scope>
</reference>
<dbReference type="InterPro" id="IPR051023">
    <property type="entry name" value="PP2A_Regulatory_Subunit_A"/>
</dbReference>
<evidence type="ECO:0000256" key="3">
    <source>
        <dbReference type="SAM" id="MobiDB-lite"/>
    </source>
</evidence>
<feature type="coiled-coil region" evidence="2">
    <location>
        <begin position="277"/>
        <end position="321"/>
    </location>
</feature>
<dbReference type="SUPFAM" id="SSF48371">
    <property type="entry name" value="ARM repeat"/>
    <property type="match status" value="1"/>
</dbReference>
<organism evidence="4 5">
    <name type="scientific">Bursaphelenchus xylophilus</name>
    <name type="common">Pinewood nematode worm</name>
    <name type="synonym">Aphelenchoides xylophilus</name>
    <dbReference type="NCBI Taxonomy" id="6326"/>
    <lineage>
        <taxon>Eukaryota</taxon>
        <taxon>Metazoa</taxon>
        <taxon>Ecdysozoa</taxon>
        <taxon>Nematoda</taxon>
        <taxon>Chromadorea</taxon>
        <taxon>Rhabditida</taxon>
        <taxon>Tylenchina</taxon>
        <taxon>Tylenchomorpha</taxon>
        <taxon>Aphelenchoidea</taxon>
        <taxon>Aphelenchoididae</taxon>
        <taxon>Bursaphelenchus</taxon>
    </lineage>
</organism>
<evidence type="ECO:0000256" key="2">
    <source>
        <dbReference type="SAM" id="Coils"/>
    </source>
</evidence>
<dbReference type="PANTHER" id="PTHR10648">
    <property type="entry name" value="SERINE/THREONINE-PROTEIN PHOSPHATASE PP2A 65 KDA REGULATORY SUBUNIT"/>
    <property type="match status" value="1"/>
</dbReference>
<keyword evidence="1" id="KW-0677">Repeat</keyword>
<name>A0A1I7RIF3_BURXY</name>
<feature type="region of interest" description="Disordered" evidence="3">
    <location>
        <begin position="1"/>
        <end position="78"/>
    </location>
</feature>
<dbReference type="Proteomes" id="UP000095284">
    <property type="component" value="Unplaced"/>
</dbReference>
<sequence>MVDEPSANALQEISNSPSSPVPRLNLDEISPPDLNIQISEDEKTEDERNSNVSGKNQTPRPTSLFDEEPEEADSSQINYWSFDAELDFEEVQRYIQRSENLNKANSMQNDDELNGNLVSEKPTEPQETLYDTAFPPIGISNGQESSSNDNSNSNSPTKRSWADVVRSGNDEENDSNPVHALLTPKQTTEGFWKRRFDFARKPLDFMKKTAAQSMLLSQTAITTTQAPTSTTTTSATSALIAKIRPMNVNSKNFSKEISNSNDTRKPEATVAPFRQFTEKVKQRIQGNAERKEEAKNEAIWEQKADLEAEELKSKLHTLQRKHLENAKKFLTDGEYNQLMNSEQDVIPQKLFDALSQMQQRDEMEDSDEHQLILARCFPAIAYTFGSQRWIFIKALYLSLASHQSPAIRLCLAQSIHEIAKIIGQKKTDRDLVPIFQRFVLDTPDVQKGLLTNLYDFYKVCSEDVRLRLASELNQFNTCDSRCEWRLRHKFIE</sequence>
<feature type="compositionally biased region" description="Polar residues" evidence="3">
    <location>
        <begin position="8"/>
        <end position="18"/>
    </location>
</feature>
<feature type="region of interest" description="Disordered" evidence="3">
    <location>
        <begin position="128"/>
        <end position="182"/>
    </location>
</feature>
<keyword evidence="2" id="KW-0175">Coiled coil</keyword>
<proteinExistence type="predicted"/>
<dbReference type="Gene3D" id="1.25.10.10">
    <property type="entry name" value="Leucine-rich Repeat Variant"/>
    <property type="match status" value="1"/>
</dbReference>
<accession>A0A1I7RIF3</accession>
<dbReference type="InterPro" id="IPR011989">
    <property type="entry name" value="ARM-like"/>
</dbReference>
<dbReference type="PANTHER" id="PTHR10648:SF1">
    <property type="entry name" value="SERINE_THREONINE-PROTEIN PHOSPHATASE 4 REGULATORY SUBUNIT 1"/>
    <property type="match status" value="1"/>
</dbReference>
<dbReference type="AlphaFoldDB" id="A0A1I7RIF3"/>
<dbReference type="InterPro" id="IPR016024">
    <property type="entry name" value="ARM-type_fold"/>
</dbReference>
<evidence type="ECO:0000256" key="1">
    <source>
        <dbReference type="ARBA" id="ARBA00022737"/>
    </source>
</evidence>
<dbReference type="GO" id="GO:0005737">
    <property type="term" value="C:cytoplasm"/>
    <property type="evidence" value="ECO:0007669"/>
    <property type="project" value="TreeGrafter"/>
</dbReference>
<feature type="compositionally biased region" description="Low complexity" evidence="3">
    <location>
        <begin position="140"/>
        <end position="155"/>
    </location>
</feature>
<dbReference type="GO" id="GO:0019888">
    <property type="term" value="F:protein phosphatase regulator activity"/>
    <property type="evidence" value="ECO:0007669"/>
    <property type="project" value="TreeGrafter"/>
</dbReference>
<dbReference type="WBParaSite" id="BXY_0048300.1">
    <property type="protein sequence ID" value="BXY_0048300.1"/>
    <property type="gene ID" value="BXY_0048300"/>
</dbReference>
<evidence type="ECO:0000313" key="4">
    <source>
        <dbReference type="Proteomes" id="UP000095284"/>
    </source>
</evidence>
<evidence type="ECO:0000313" key="5">
    <source>
        <dbReference type="WBParaSite" id="BXY_0048300.1"/>
    </source>
</evidence>
<feature type="compositionally biased region" description="Polar residues" evidence="3">
    <location>
        <begin position="50"/>
        <end position="61"/>
    </location>
</feature>